<reference evidence="2 3" key="1">
    <citation type="journal article" date="2016" name="Nat. Commun.">
        <title>Thousands of microbial genomes shed light on interconnected biogeochemical processes in an aquifer system.</title>
        <authorList>
            <person name="Anantharaman K."/>
            <person name="Brown C.T."/>
            <person name="Hug L.A."/>
            <person name="Sharon I."/>
            <person name="Castelle C.J."/>
            <person name="Probst A.J."/>
            <person name="Thomas B.C."/>
            <person name="Singh A."/>
            <person name="Wilkins M.J."/>
            <person name="Karaoz U."/>
            <person name="Brodie E.L."/>
            <person name="Williams K.H."/>
            <person name="Hubbard S.S."/>
            <person name="Banfield J.F."/>
        </authorList>
    </citation>
    <scope>NUCLEOTIDE SEQUENCE [LARGE SCALE GENOMIC DNA]</scope>
</reference>
<evidence type="ECO:0000313" key="2">
    <source>
        <dbReference type="EMBL" id="OGM76414.1"/>
    </source>
</evidence>
<dbReference type="EMBL" id="MGHS01000029">
    <property type="protein sequence ID" value="OGM76414.1"/>
    <property type="molecule type" value="Genomic_DNA"/>
</dbReference>
<name>A0A1F8CJK5_9BACT</name>
<accession>A0A1F8CJK5</accession>
<evidence type="ECO:0000256" key="1">
    <source>
        <dbReference type="SAM" id="Phobius"/>
    </source>
</evidence>
<keyword evidence="1" id="KW-1133">Transmembrane helix</keyword>
<sequence>MKNFSKDLAHYIPLFGLLAAGFVAFWLFSYDRVFQIATAIATALAYVLWGVVHHYIHRDLNISVVVEYLVIASLGLVVIFSLVLRS</sequence>
<proteinExistence type="predicted"/>
<keyword evidence="1" id="KW-0812">Transmembrane</keyword>
<organism evidence="2 3">
    <name type="scientific">Candidatus Woesebacteria bacterium RIFOXYA1_FULL_40_18</name>
    <dbReference type="NCBI Taxonomy" id="1802532"/>
    <lineage>
        <taxon>Bacteria</taxon>
        <taxon>Candidatus Woeseibacteriota</taxon>
    </lineage>
</organism>
<dbReference type="Proteomes" id="UP000177855">
    <property type="component" value="Unassembled WGS sequence"/>
</dbReference>
<feature type="transmembrane region" description="Helical" evidence="1">
    <location>
        <begin position="64"/>
        <end position="84"/>
    </location>
</feature>
<dbReference type="AlphaFoldDB" id="A0A1F8CJK5"/>
<comment type="caution">
    <text evidence="2">The sequence shown here is derived from an EMBL/GenBank/DDBJ whole genome shotgun (WGS) entry which is preliminary data.</text>
</comment>
<gene>
    <name evidence="2" type="ORF">A2210_00195</name>
</gene>
<feature type="transmembrane region" description="Helical" evidence="1">
    <location>
        <begin position="34"/>
        <end position="52"/>
    </location>
</feature>
<feature type="transmembrane region" description="Helical" evidence="1">
    <location>
        <begin position="12"/>
        <end position="28"/>
    </location>
</feature>
<dbReference type="STRING" id="1802532.A2210_00195"/>
<evidence type="ECO:0000313" key="3">
    <source>
        <dbReference type="Proteomes" id="UP000177855"/>
    </source>
</evidence>
<keyword evidence="1" id="KW-0472">Membrane</keyword>
<protein>
    <submittedName>
        <fullName evidence="2">Uncharacterized protein</fullName>
    </submittedName>
</protein>